<feature type="compositionally biased region" description="Low complexity" evidence="5">
    <location>
        <begin position="768"/>
        <end position="792"/>
    </location>
</feature>
<dbReference type="AlphaFoldDB" id="A0A1A8ZDA8"/>
<dbReference type="EMBL" id="FLRD01000120">
    <property type="protein sequence ID" value="SBT41839.1"/>
    <property type="molecule type" value="Genomic_DNA"/>
</dbReference>
<dbReference type="Gene3D" id="3.30.1370.210">
    <property type="match status" value="1"/>
</dbReference>
<evidence type="ECO:0000256" key="2">
    <source>
        <dbReference type="ARBA" id="ARBA00022771"/>
    </source>
</evidence>
<evidence type="ECO:0000259" key="6">
    <source>
        <dbReference type="PROSITE" id="PS50103"/>
    </source>
</evidence>
<dbReference type="Proteomes" id="UP000078555">
    <property type="component" value="Unassembled WGS sequence"/>
</dbReference>
<evidence type="ECO:0000313" key="8">
    <source>
        <dbReference type="Proteomes" id="UP000078555"/>
    </source>
</evidence>
<reference evidence="8" key="1">
    <citation type="submission" date="2016-05" db="EMBL/GenBank/DDBJ databases">
        <authorList>
            <person name="Naeem R."/>
        </authorList>
    </citation>
    <scope>NUCLEOTIDE SEQUENCE [LARGE SCALE GENOMIC DNA]</scope>
</reference>
<dbReference type="PANTHER" id="PTHR14493:SF50">
    <property type="entry name" value="RING FINGER PROTEIN UNKEMPT"/>
    <property type="match status" value="1"/>
</dbReference>
<feature type="zinc finger region" description="C3H1-type" evidence="4">
    <location>
        <begin position="58"/>
        <end position="92"/>
    </location>
</feature>
<dbReference type="InterPro" id="IPR000571">
    <property type="entry name" value="Znf_CCCH"/>
</dbReference>
<keyword evidence="1 4" id="KW-0479">Metal-binding</keyword>
<protein>
    <submittedName>
        <fullName evidence="7">Zinc finger protein, putative (D13)</fullName>
    </submittedName>
</protein>
<feature type="region of interest" description="Disordered" evidence="5">
    <location>
        <begin position="759"/>
        <end position="792"/>
    </location>
</feature>
<dbReference type="PROSITE" id="PS50103">
    <property type="entry name" value="ZF_C3H1"/>
    <property type="match status" value="3"/>
</dbReference>
<feature type="domain" description="C3H1-type" evidence="6">
    <location>
        <begin position="58"/>
        <end position="92"/>
    </location>
</feature>
<feature type="domain" description="C3H1-type" evidence="6">
    <location>
        <begin position="100"/>
        <end position="126"/>
    </location>
</feature>
<name>A0A1A8ZDA8_PLAOA</name>
<accession>A0A1A8ZDA8</accession>
<keyword evidence="3 4" id="KW-0862">Zinc</keyword>
<dbReference type="InterPro" id="IPR045234">
    <property type="entry name" value="Unkempt-like"/>
</dbReference>
<keyword evidence="8" id="KW-1185">Reference proteome</keyword>
<dbReference type="GO" id="GO:0008270">
    <property type="term" value="F:zinc ion binding"/>
    <property type="evidence" value="ECO:0007669"/>
    <property type="project" value="UniProtKB-KW"/>
</dbReference>
<dbReference type="SMART" id="SM00356">
    <property type="entry name" value="ZnF_C3H1"/>
    <property type="match status" value="3"/>
</dbReference>
<feature type="zinc finger region" description="C3H1-type" evidence="4">
    <location>
        <begin position="100"/>
        <end position="126"/>
    </location>
</feature>
<gene>
    <name evidence="7" type="ORF">POVWA1_044920</name>
</gene>
<evidence type="ECO:0000256" key="3">
    <source>
        <dbReference type="ARBA" id="ARBA00022833"/>
    </source>
</evidence>
<evidence type="ECO:0000256" key="4">
    <source>
        <dbReference type="PROSITE-ProRule" id="PRU00723"/>
    </source>
</evidence>
<feature type="zinc finger region" description="C3H1-type" evidence="4">
    <location>
        <begin position="14"/>
        <end position="42"/>
    </location>
</feature>
<keyword evidence="2 4" id="KW-0863">Zinc-finger</keyword>
<proteinExistence type="predicted"/>
<dbReference type="SUPFAM" id="SSF141571">
    <property type="entry name" value="Pentapeptide repeat-like"/>
    <property type="match status" value="1"/>
</dbReference>
<evidence type="ECO:0000313" key="7">
    <source>
        <dbReference type="EMBL" id="SBT41839.1"/>
    </source>
</evidence>
<sequence length="803" mass="90428">MVYATLLSEEDLSRFRTKQCKRLLNGGCNFGLDRCQYSHNEFWNRRCPFYLSDSSFIRYITVMCPDVETKSDGSINSLCLRGGECPFAHSSEEILYHPLFYKTKRCEDYKKGSCNTYYCPYIHGLAETRIPSTYKLPFTNGLNIPNIPNIVIVDKIDINNKHNNTVINNKCLKNMNHIKKRNDLKYRDLTNTDMNCNNKLNCMASTVYSSTDSISNRKDNTKMNMTKVIPHHVSDNVMPNSHEEEKKFDIYSSIPFPSIGTFAEGPFSGENPFVEESFAGESFSEVGFTGDSFSAGRFSGDNFSGSRFSSRHLVNSPFADDRFTKSLFSEGIFSGDLFSNGGMKPQGEVFSNMDSVRGGGGCKGSLSDNNNCYPISGISKGNLQHGSNFQNIPSANYGDVVCNDIGSGDVRCIGSMSGTGKLSGECIPCEKFTEGIQSKKRFNNSFNMMKRKQNYSSCSTAAHEICFNEQEATSDEVIDDEEEELENDENANMFPLNKGKEFDNMLSGEERCNHDVGGGGEICCDGRTHGNEVKMLEVIKCLKILYEKIIRGNLVFTHEQWDNIAQITYDIIGVVEFNRVLKMKRATDQIKSDIYNTNKEFTFDMSKNGDASANIVEKPDARLAPRGVMDVVDPYEDMAEEAAEQIIKMQEENVDRIIDFGVGKKENFQSENKREDIVNCSNNDGPSVVLDGGEESHVLNLYHEQMKEKYLGDFRELNLLTMQPKFLPNQVNSDKEKKNSKDSHFLEFYNLNKSALTFAEPKEGSEKLSSQQPSQQPSQQSSQQSSQQPSHQPLLSFFSFLSE</sequence>
<organism evidence="7 8">
    <name type="scientific">Plasmodium ovale wallikeri</name>
    <dbReference type="NCBI Taxonomy" id="864142"/>
    <lineage>
        <taxon>Eukaryota</taxon>
        <taxon>Sar</taxon>
        <taxon>Alveolata</taxon>
        <taxon>Apicomplexa</taxon>
        <taxon>Aconoidasida</taxon>
        <taxon>Haemosporida</taxon>
        <taxon>Plasmodiidae</taxon>
        <taxon>Plasmodium</taxon>
        <taxon>Plasmodium (Plasmodium)</taxon>
    </lineage>
</organism>
<dbReference type="PANTHER" id="PTHR14493">
    <property type="entry name" value="UNKEMPT FAMILY MEMBER"/>
    <property type="match status" value="1"/>
</dbReference>
<evidence type="ECO:0000256" key="5">
    <source>
        <dbReference type="SAM" id="MobiDB-lite"/>
    </source>
</evidence>
<evidence type="ECO:0000256" key="1">
    <source>
        <dbReference type="ARBA" id="ARBA00022723"/>
    </source>
</evidence>
<feature type="domain" description="C3H1-type" evidence="6">
    <location>
        <begin position="14"/>
        <end position="42"/>
    </location>
</feature>